<dbReference type="PANTHER" id="PTHR45622:SF58">
    <property type="entry name" value="REGULATOR OF CHROMOSOME CONDENSATION DOMAIN-CONTAINING PROTEIN"/>
    <property type="match status" value="1"/>
</dbReference>
<name>A0A1Z5KBM5_FISSO</name>
<dbReference type="InterPro" id="IPR009091">
    <property type="entry name" value="RCC1/BLIP-II"/>
</dbReference>
<dbReference type="GO" id="GO:0006751">
    <property type="term" value="P:glutathione catabolic process"/>
    <property type="evidence" value="ECO:0007669"/>
    <property type="project" value="InterPro"/>
</dbReference>
<dbReference type="GO" id="GO:0061928">
    <property type="term" value="F:glutathione specific gamma-glutamylcyclotransferase activity"/>
    <property type="evidence" value="ECO:0007669"/>
    <property type="project" value="UniProtKB-EC"/>
</dbReference>
<comment type="caution">
    <text evidence="7">The sequence shown here is derived from an EMBL/GenBank/DDBJ whole genome shotgun (WGS) entry which is preliminary data.</text>
</comment>
<reference evidence="7 8" key="1">
    <citation type="journal article" date="2015" name="Plant Cell">
        <title>Oil accumulation by the oleaginous diatom Fistulifera solaris as revealed by the genome and transcriptome.</title>
        <authorList>
            <person name="Tanaka T."/>
            <person name="Maeda Y."/>
            <person name="Veluchamy A."/>
            <person name="Tanaka M."/>
            <person name="Abida H."/>
            <person name="Marechal E."/>
            <person name="Bowler C."/>
            <person name="Muto M."/>
            <person name="Sunaga Y."/>
            <person name="Tanaka M."/>
            <person name="Yoshino T."/>
            <person name="Taniguchi T."/>
            <person name="Fukuda Y."/>
            <person name="Nemoto M."/>
            <person name="Matsumoto M."/>
            <person name="Wong P.S."/>
            <person name="Aburatani S."/>
            <person name="Fujibuchi W."/>
        </authorList>
    </citation>
    <scope>NUCLEOTIDE SEQUENCE [LARGE SCALE GENOMIC DNA]</scope>
    <source>
        <strain evidence="7 8">JPCC DA0580</strain>
    </source>
</reference>
<dbReference type="InterPro" id="IPR036568">
    <property type="entry name" value="GGCT-like_sf"/>
</dbReference>
<feature type="transmembrane region" description="Helical" evidence="5">
    <location>
        <begin position="7"/>
        <end position="28"/>
    </location>
</feature>
<keyword evidence="8" id="KW-1185">Reference proteome</keyword>
<feature type="repeat" description="RCC1" evidence="4">
    <location>
        <begin position="400"/>
        <end position="454"/>
    </location>
</feature>
<sequence>MPASQYLFPRFVLIVATLPALIFCWTNHHHHHHPLSTTRQMQPTTEEGTPVWDPVAQIYVGGIVPEHAAVQELIEQNQGCLRLFGYGSLCWNPGAGALAHASVHHRPAKARGYRRCWAQKSTDHRGVPSFPGIVCTLLKDQEVRQLRSLDYDSPTFTEGLVYEVPSELVDECLAELDFREKGGYARDVIDVIDDQTGDVLQALLYRGTLDNPAIWPRVLRDLPFAAAVLSVAVGPSGTNHEYLHQLDAFLESSTAASQMEQLFDDTYILSSMTKTFQRDATLFFFVAAGSNQHNQLLLKDAVGDLHQGEDVYFMTESVLCISRRSDPSTGIYAGGGHSALLTQEGRLYLWGWNEHGQLGMTPGVSDSPLPIRPIQPLAQIVVDKVALGFSHTLVLERGTGKLFAFGDNSRGQVNGQIDKKSLSIFEAKEIALYKNDMFKEVAAGLFHSACVTKDGQLITFGCRKFGQCLEGSSWTPSDSSILQVVCGRRHTVALDEKGRVWTFGDNQYGQLGRETRNKADPSPGLVEMGSTWRVQTIHCGWSHTVVLAQNDDNQTVVWGWGRNDKGQLGLADTSCVTRPTYLFQDHSAAIESLDCGSESTVLVDAKDRIWGCGWNEHGNLANGSTDDAHQLTQALGALVPLIPGYPEDISRLRVAAGGAHVIAMRVVSS</sequence>
<evidence type="ECO:0000313" key="7">
    <source>
        <dbReference type="EMBL" id="GAX23659.1"/>
    </source>
</evidence>
<evidence type="ECO:0000256" key="1">
    <source>
        <dbReference type="ARBA" id="ARBA00012344"/>
    </source>
</evidence>
<dbReference type="GO" id="GO:0005737">
    <property type="term" value="C:cytoplasm"/>
    <property type="evidence" value="ECO:0007669"/>
    <property type="project" value="TreeGrafter"/>
</dbReference>
<dbReference type="InterPro" id="IPR058923">
    <property type="entry name" value="RCC1-like_dom"/>
</dbReference>
<evidence type="ECO:0000256" key="2">
    <source>
        <dbReference type="ARBA" id="ARBA00022737"/>
    </source>
</evidence>
<dbReference type="InterPro" id="IPR000408">
    <property type="entry name" value="Reg_chr_condens"/>
</dbReference>
<dbReference type="EMBL" id="BDSP01000203">
    <property type="protein sequence ID" value="GAX23659.1"/>
    <property type="molecule type" value="Genomic_DNA"/>
</dbReference>
<dbReference type="AlphaFoldDB" id="A0A1Z5KBM5"/>
<dbReference type="InParanoid" id="A0A1Z5KBM5"/>
<accession>A0A1Z5KBM5</accession>
<dbReference type="Gene3D" id="3.10.490.10">
    <property type="entry name" value="Gamma-glutamyl cyclotransferase-like"/>
    <property type="match status" value="1"/>
</dbReference>
<dbReference type="InterPro" id="IPR051709">
    <property type="entry name" value="Ub-ligase/GTPase-reg"/>
</dbReference>
<keyword evidence="5" id="KW-1133">Transmembrane helix</keyword>
<dbReference type="PROSITE" id="PS00626">
    <property type="entry name" value="RCC1_2"/>
    <property type="match status" value="1"/>
</dbReference>
<keyword evidence="2" id="KW-0677">Repeat</keyword>
<evidence type="ECO:0000256" key="3">
    <source>
        <dbReference type="ARBA" id="ARBA00023239"/>
    </source>
</evidence>
<feature type="repeat" description="RCC1" evidence="4">
    <location>
        <begin position="345"/>
        <end position="398"/>
    </location>
</feature>
<feature type="domain" description="RCC1-like" evidence="6">
    <location>
        <begin position="287"/>
        <end position="663"/>
    </location>
</feature>
<proteinExistence type="predicted"/>
<dbReference type="InterPro" id="IPR013024">
    <property type="entry name" value="GGCT-like"/>
</dbReference>
<organism evidence="7 8">
    <name type="scientific">Fistulifera solaris</name>
    <name type="common">Oleaginous diatom</name>
    <dbReference type="NCBI Taxonomy" id="1519565"/>
    <lineage>
        <taxon>Eukaryota</taxon>
        <taxon>Sar</taxon>
        <taxon>Stramenopiles</taxon>
        <taxon>Ochrophyta</taxon>
        <taxon>Bacillariophyta</taxon>
        <taxon>Bacillariophyceae</taxon>
        <taxon>Bacillariophycidae</taxon>
        <taxon>Naviculales</taxon>
        <taxon>Naviculaceae</taxon>
        <taxon>Fistulifera</taxon>
    </lineage>
</organism>
<feature type="repeat" description="RCC1" evidence="4">
    <location>
        <begin position="555"/>
        <end position="606"/>
    </location>
</feature>
<keyword evidence="5" id="KW-0472">Membrane</keyword>
<keyword evidence="3" id="KW-0456">Lyase</keyword>
<dbReference type="Gene3D" id="2.130.10.30">
    <property type="entry name" value="Regulator of chromosome condensation 1/beta-lactamase-inhibitor protein II"/>
    <property type="match status" value="2"/>
</dbReference>
<evidence type="ECO:0000313" key="8">
    <source>
        <dbReference type="Proteomes" id="UP000198406"/>
    </source>
</evidence>
<feature type="repeat" description="RCC1" evidence="4">
    <location>
        <begin position="498"/>
        <end position="550"/>
    </location>
</feature>
<evidence type="ECO:0000259" key="6">
    <source>
        <dbReference type="Pfam" id="PF25390"/>
    </source>
</evidence>
<dbReference type="OrthoDB" id="1933483at2759"/>
<dbReference type="PANTHER" id="PTHR45622">
    <property type="entry name" value="UBIQUITIN-PROTEIN LIGASE E3A-RELATED"/>
    <property type="match status" value="1"/>
</dbReference>
<dbReference type="SUPFAM" id="SSF110857">
    <property type="entry name" value="Gamma-glutamyl cyclotransferase-like"/>
    <property type="match status" value="1"/>
</dbReference>
<dbReference type="Proteomes" id="UP000198406">
    <property type="component" value="Unassembled WGS sequence"/>
</dbReference>
<dbReference type="PROSITE" id="PS50012">
    <property type="entry name" value="RCC1_3"/>
    <property type="match status" value="5"/>
</dbReference>
<feature type="repeat" description="RCC1" evidence="4">
    <location>
        <begin position="455"/>
        <end position="497"/>
    </location>
</feature>
<dbReference type="Pfam" id="PF04752">
    <property type="entry name" value="ChaC"/>
    <property type="match status" value="1"/>
</dbReference>
<dbReference type="EC" id="4.3.2.7" evidence="1"/>
<gene>
    <name evidence="7" type="ORF">FisN_12Hh233</name>
</gene>
<dbReference type="CDD" id="cd06661">
    <property type="entry name" value="GGCT_like"/>
    <property type="match status" value="1"/>
</dbReference>
<keyword evidence="5" id="KW-0812">Transmembrane</keyword>
<evidence type="ECO:0000256" key="4">
    <source>
        <dbReference type="PROSITE-ProRule" id="PRU00235"/>
    </source>
</evidence>
<dbReference type="PRINTS" id="PR00633">
    <property type="entry name" value="RCCNDNSATION"/>
</dbReference>
<dbReference type="Pfam" id="PF25390">
    <property type="entry name" value="WD40_RLD"/>
    <property type="match status" value="1"/>
</dbReference>
<protein>
    <recommendedName>
        <fullName evidence="1">glutathione-specific gamma-glutamylcyclotransferase</fullName>
        <ecNumber evidence="1">4.3.2.7</ecNumber>
    </recommendedName>
</protein>
<dbReference type="InterPro" id="IPR006840">
    <property type="entry name" value="ChaC"/>
</dbReference>
<evidence type="ECO:0000256" key="5">
    <source>
        <dbReference type="SAM" id="Phobius"/>
    </source>
</evidence>
<dbReference type="SUPFAM" id="SSF50985">
    <property type="entry name" value="RCC1/BLIP-II"/>
    <property type="match status" value="1"/>
</dbReference>